<reference evidence="4 5" key="1">
    <citation type="journal article" date="2014" name="PLoS Genet.">
        <title>Phylogenetically driven sequencing of extremely halophilic archaea reveals strategies for static and dynamic osmo-response.</title>
        <authorList>
            <person name="Becker E.A."/>
            <person name="Seitzer P.M."/>
            <person name="Tritt A."/>
            <person name="Larsen D."/>
            <person name="Krusor M."/>
            <person name="Yao A.I."/>
            <person name="Wu D."/>
            <person name="Madern D."/>
            <person name="Eisen J.A."/>
            <person name="Darling A.E."/>
            <person name="Facciotti M.T."/>
        </authorList>
    </citation>
    <scope>NUCLEOTIDE SEQUENCE [LARGE SCALE GENOMIC DNA]</scope>
    <source>
        <strain evidence="4 5">JCM 10990</strain>
    </source>
</reference>
<accession>M0A9N8</accession>
<dbReference type="GO" id="GO:0017004">
    <property type="term" value="P:cytochrome complex assembly"/>
    <property type="evidence" value="ECO:0007669"/>
    <property type="project" value="UniProtKB-KW"/>
</dbReference>
<evidence type="ECO:0000313" key="5">
    <source>
        <dbReference type="Proteomes" id="UP000011693"/>
    </source>
</evidence>
<dbReference type="GO" id="GO:0016491">
    <property type="term" value="F:oxidoreductase activity"/>
    <property type="evidence" value="ECO:0007669"/>
    <property type="project" value="InterPro"/>
</dbReference>
<dbReference type="CDD" id="cd02966">
    <property type="entry name" value="TlpA_like_family"/>
    <property type="match status" value="1"/>
</dbReference>
<evidence type="ECO:0000256" key="1">
    <source>
        <dbReference type="ARBA" id="ARBA00004196"/>
    </source>
</evidence>
<dbReference type="PANTHER" id="PTHR42852:SF13">
    <property type="entry name" value="PROTEIN DIPZ"/>
    <property type="match status" value="1"/>
</dbReference>
<dbReference type="RefSeq" id="WP_006168793.1">
    <property type="nucleotide sequence ID" value="NZ_AOIN01000091.1"/>
</dbReference>
<dbReference type="PROSITE" id="PS51352">
    <property type="entry name" value="THIOREDOXIN_2"/>
    <property type="match status" value="1"/>
</dbReference>
<evidence type="ECO:0000256" key="2">
    <source>
        <dbReference type="ARBA" id="ARBA00022748"/>
    </source>
</evidence>
<name>M0A9N8_9EURY</name>
<dbReference type="EMBL" id="AOIN01000091">
    <property type="protein sequence ID" value="ELY95254.1"/>
    <property type="molecule type" value="Genomic_DNA"/>
</dbReference>
<dbReference type="AlphaFoldDB" id="M0A9N8"/>
<feature type="domain" description="Thioredoxin" evidence="3">
    <location>
        <begin position="21"/>
        <end position="183"/>
    </location>
</feature>
<comment type="subcellular location">
    <subcellularLocation>
        <location evidence="1">Cell envelope</location>
    </subcellularLocation>
</comment>
<sequence length="188" mass="20013">MRRRDVLAGVGSAGVLAGAGALAVYGAPSPSALLGEDGERHDPLAIETVEAPGSEAGEVLVPAQEQPTFIDIFGTWCPPCVEQMPELATANERIGDQVLFISVTNESVGENRSITEAELVDWWDEHDGNWLLGLDPAAELTERYLAGGYPTAAVIDATGRVRWADDGVHSADEIVERIEAETEAEETS</sequence>
<keyword evidence="5" id="KW-1185">Reference proteome</keyword>
<dbReference type="Pfam" id="PF08534">
    <property type="entry name" value="Redoxin"/>
    <property type="match status" value="1"/>
</dbReference>
<protein>
    <submittedName>
        <fullName evidence="4">Alkyl hydroperoxide reductase/ thiol specific antioxidant/ Mal allergen</fullName>
    </submittedName>
</protein>
<dbReference type="InterPro" id="IPR036249">
    <property type="entry name" value="Thioredoxin-like_sf"/>
</dbReference>
<organism evidence="4 5">
    <name type="scientific">Natrialba chahannaoensis JCM 10990</name>
    <dbReference type="NCBI Taxonomy" id="1227492"/>
    <lineage>
        <taxon>Archaea</taxon>
        <taxon>Methanobacteriati</taxon>
        <taxon>Methanobacteriota</taxon>
        <taxon>Stenosarchaea group</taxon>
        <taxon>Halobacteria</taxon>
        <taxon>Halobacteriales</taxon>
        <taxon>Natrialbaceae</taxon>
        <taxon>Natrialba</taxon>
    </lineage>
</organism>
<dbReference type="InterPro" id="IPR050553">
    <property type="entry name" value="Thioredoxin_ResA/DsbE_sf"/>
</dbReference>
<dbReference type="InterPro" id="IPR013766">
    <property type="entry name" value="Thioredoxin_domain"/>
</dbReference>
<dbReference type="Gene3D" id="3.40.30.10">
    <property type="entry name" value="Glutaredoxin"/>
    <property type="match status" value="1"/>
</dbReference>
<dbReference type="PROSITE" id="PS00194">
    <property type="entry name" value="THIOREDOXIN_1"/>
    <property type="match status" value="1"/>
</dbReference>
<evidence type="ECO:0000259" key="3">
    <source>
        <dbReference type="PROSITE" id="PS51352"/>
    </source>
</evidence>
<keyword evidence="2" id="KW-0201">Cytochrome c-type biogenesis</keyword>
<dbReference type="OrthoDB" id="115386at2157"/>
<dbReference type="InterPro" id="IPR013740">
    <property type="entry name" value="Redoxin"/>
</dbReference>
<dbReference type="PANTHER" id="PTHR42852">
    <property type="entry name" value="THIOL:DISULFIDE INTERCHANGE PROTEIN DSBE"/>
    <property type="match status" value="1"/>
</dbReference>
<dbReference type="InterPro" id="IPR017937">
    <property type="entry name" value="Thioredoxin_CS"/>
</dbReference>
<comment type="caution">
    <text evidence="4">The sequence shown here is derived from an EMBL/GenBank/DDBJ whole genome shotgun (WGS) entry which is preliminary data.</text>
</comment>
<dbReference type="SUPFAM" id="SSF52833">
    <property type="entry name" value="Thioredoxin-like"/>
    <property type="match status" value="1"/>
</dbReference>
<dbReference type="PATRIC" id="fig|1227492.4.peg.3270"/>
<gene>
    <name evidence="4" type="ORF">C482_16453</name>
</gene>
<dbReference type="STRING" id="1227492.C482_16453"/>
<dbReference type="Proteomes" id="UP000011693">
    <property type="component" value="Unassembled WGS sequence"/>
</dbReference>
<evidence type="ECO:0000313" key="4">
    <source>
        <dbReference type="EMBL" id="ELY95254.1"/>
    </source>
</evidence>
<proteinExistence type="predicted"/>